<protein>
    <recommendedName>
        <fullName evidence="4">BACON domain-containing protein</fullName>
    </recommendedName>
</protein>
<dbReference type="SMART" id="SM00710">
    <property type="entry name" value="PbH1"/>
    <property type="match status" value="7"/>
</dbReference>
<dbReference type="InterPro" id="IPR012334">
    <property type="entry name" value="Pectin_lyas_fold"/>
</dbReference>
<gene>
    <name evidence="2" type="ORF">HX018_17695</name>
</gene>
<name>A0ABT7NSC9_9SPHI</name>
<evidence type="ECO:0000313" key="3">
    <source>
        <dbReference type="Proteomes" id="UP001170954"/>
    </source>
</evidence>
<keyword evidence="1" id="KW-0732">Signal</keyword>
<dbReference type="EMBL" id="JACAGK010000069">
    <property type="protein sequence ID" value="MDM1050076.1"/>
    <property type="molecule type" value="Genomic_DNA"/>
</dbReference>
<feature type="chain" id="PRO_5046194084" description="BACON domain-containing protein" evidence="1">
    <location>
        <begin position="22"/>
        <end position="582"/>
    </location>
</feature>
<dbReference type="InterPro" id="IPR011050">
    <property type="entry name" value="Pectin_lyase_fold/virulence"/>
</dbReference>
<dbReference type="InterPro" id="IPR013783">
    <property type="entry name" value="Ig-like_fold"/>
</dbReference>
<dbReference type="SUPFAM" id="SSF51126">
    <property type="entry name" value="Pectin lyase-like"/>
    <property type="match status" value="1"/>
</dbReference>
<sequence length="582" mass="60774">MKVYKLTQLLVVLLICLTSCQKLDLKSFAPENGTISFEKNNLEVSSQLDTIEIAVQSNLPFRLKTASSWISFIKANSLESGTVQIIVARNRELSERTGMVEAYITDDVKTSLTIVQKAGEVSTEVKHFYVKSSASSNSDGLSWEKATTLDMVLKDAQNGDVIHVAAGVYKPVVNLSGGSQAGDITFEIAQNVKLIGGYPAQATTGAAANANNKTELNGDDRATHVLTIVAPKSNGHKVELDGFTITKGKAGGTGSVAVNGINISRQHGAGILIAGSVVEMKNMKVTDNSSFNHNPGIYITAAADVLMKNVSITNNYSTIAASNGGGIWNDGSKLQLIDSEILGNRTGGVGAGLYSLNSSVESVNILYNVTIANNVAGALGSNAVGGGIYAREKSLFYVINSTIYGNKAGGNGFGGGIALYGDTQMNLINSTVSGNQGGMNNAAVGGFAVQNASAGNNSLFIYNSIISGNISTGSLELGGQAFASYSIKSSILSTQVYDYEGKVSAKAFDPTTAFSTFGKNGGYGETIPLKGSSPATTDGMTALQLQILGINLPAIKPDYLIIDQNNLSRNNKTVMGADISIK</sequence>
<comment type="caution">
    <text evidence="2">The sequence shown here is derived from an EMBL/GenBank/DDBJ whole genome shotgun (WGS) entry which is preliminary data.</text>
</comment>
<dbReference type="RefSeq" id="WP_286652241.1">
    <property type="nucleotide sequence ID" value="NZ_JACAGK010000069.1"/>
</dbReference>
<evidence type="ECO:0008006" key="4">
    <source>
        <dbReference type="Google" id="ProtNLM"/>
    </source>
</evidence>
<dbReference type="Proteomes" id="UP001170954">
    <property type="component" value="Unassembled WGS sequence"/>
</dbReference>
<reference evidence="2" key="2">
    <citation type="journal article" date="2022" name="Sci. Total Environ.">
        <title>Prevalence, transmission, and molecular epidemiology of tet(X)-positive bacteria among humans, animals, and environmental niches in China: An epidemiological, and genomic-based study.</title>
        <authorList>
            <person name="Dong N."/>
            <person name="Zeng Y."/>
            <person name="Cai C."/>
            <person name="Sun C."/>
            <person name="Lu J."/>
            <person name="Liu C."/>
            <person name="Zhou H."/>
            <person name="Sun Q."/>
            <person name="Shu L."/>
            <person name="Wang H."/>
            <person name="Wang Y."/>
            <person name="Wang S."/>
            <person name="Wu C."/>
            <person name="Chan E.W."/>
            <person name="Chen G."/>
            <person name="Shen Z."/>
            <person name="Chen S."/>
            <person name="Zhang R."/>
        </authorList>
    </citation>
    <scope>NUCLEOTIDE SEQUENCE</scope>
    <source>
        <strain evidence="2">R1692</strain>
    </source>
</reference>
<organism evidence="2 3">
    <name type="scientific">Sphingobacterium hotanense</name>
    <dbReference type="NCBI Taxonomy" id="649196"/>
    <lineage>
        <taxon>Bacteria</taxon>
        <taxon>Pseudomonadati</taxon>
        <taxon>Bacteroidota</taxon>
        <taxon>Sphingobacteriia</taxon>
        <taxon>Sphingobacteriales</taxon>
        <taxon>Sphingobacteriaceae</taxon>
        <taxon>Sphingobacterium</taxon>
    </lineage>
</organism>
<dbReference type="InterPro" id="IPR024361">
    <property type="entry name" value="BACON"/>
</dbReference>
<dbReference type="Gene3D" id="2.160.20.10">
    <property type="entry name" value="Single-stranded right-handed beta-helix, Pectin lyase-like"/>
    <property type="match status" value="1"/>
</dbReference>
<reference evidence="2" key="1">
    <citation type="submission" date="2020-06" db="EMBL/GenBank/DDBJ databases">
        <authorList>
            <person name="Dong N."/>
        </authorList>
    </citation>
    <scope>NUCLEOTIDE SEQUENCE</scope>
    <source>
        <strain evidence="2">R1692</strain>
    </source>
</reference>
<dbReference type="Gene3D" id="2.60.40.10">
    <property type="entry name" value="Immunoglobulins"/>
    <property type="match status" value="1"/>
</dbReference>
<accession>A0ABT7NSC9</accession>
<proteinExistence type="predicted"/>
<evidence type="ECO:0000313" key="2">
    <source>
        <dbReference type="EMBL" id="MDM1050076.1"/>
    </source>
</evidence>
<feature type="signal peptide" evidence="1">
    <location>
        <begin position="1"/>
        <end position="21"/>
    </location>
</feature>
<keyword evidence="3" id="KW-1185">Reference proteome</keyword>
<dbReference type="CDD" id="cd14948">
    <property type="entry name" value="BACON"/>
    <property type="match status" value="1"/>
</dbReference>
<dbReference type="InterPro" id="IPR006626">
    <property type="entry name" value="PbH1"/>
</dbReference>
<evidence type="ECO:0000256" key="1">
    <source>
        <dbReference type="SAM" id="SignalP"/>
    </source>
</evidence>